<evidence type="ECO:0000256" key="2">
    <source>
        <dbReference type="ARBA" id="ARBA00022670"/>
    </source>
</evidence>
<keyword evidence="7" id="KW-1185">Reference proteome</keyword>
<dbReference type="InterPro" id="IPR011042">
    <property type="entry name" value="6-blade_b-propeller_TolB-like"/>
</dbReference>
<dbReference type="GO" id="GO:0004252">
    <property type="term" value="F:serine-type endopeptidase activity"/>
    <property type="evidence" value="ECO:0007669"/>
    <property type="project" value="TreeGrafter"/>
</dbReference>
<keyword evidence="3" id="KW-0378">Hydrolase</keyword>
<evidence type="ECO:0000259" key="5">
    <source>
        <dbReference type="Pfam" id="PF00326"/>
    </source>
</evidence>
<dbReference type="PATRIC" id="fig|135826.4.peg.1528"/>
<dbReference type="STRING" id="135826.KP77_15330"/>
<dbReference type="Gene3D" id="3.40.50.1820">
    <property type="entry name" value="alpha/beta hydrolase"/>
    <property type="match status" value="1"/>
</dbReference>
<protein>
    <recommendedName>
        <fullName evidence="5">Peptidase S9 prolyl oligopeptidase catalytic domain-containing protein</fullName>
    </recommendedName>
</protein>
<reference evidence="6 7" key="1">
    <citation type="submission" date="2015-01" db="EMBL/GenBank/DDBJ databases">
        <title>Genome sequence of Jeotgalibacillus alimentarius.</title>
        <authorList>
            <person name="Goh K.M."/>
            <person name="Chan K.-G."/>
            <person name="Yaakop A.S."/>
            <person name="Ee R."/>
            <person name="Gan H.M."/>
            <person name="Chan C.S."/>
        </authorList>
    </citation>
    <scope>NUCLEOTIDE SEQUENCE [LARGE SCALE GENOMIC DNA]</scope>
    <source>
        <strain evidence="6 7">YKJ-13</strain>
    </source>
</reference>
<feature type="domain" description="Peptidase S9 prolyl oligopeptidase catalytic" evidence="5">
    <location>
        <begin position="451"/>
        <end position="659"/>
    </location>
</feature>
<keyword evidence="2" id="KW-0645">Protease</keyword>
<dbReference type="Proteomes" id="UP000031950">
    <property type="component" value="Unassembled WGS sequence"/>
</dbReference>
<dbReference type="Pfam" id="PF00326">
    <property type="entry name" value="Peptidase_S9"/>
    <property type="match status" value="1"/>
</dbReference>
<comment type="similarity">
    <text evidence="1">Belongs to the peptidase S9C family.</text>
</comment>
<proteinExistence type="inferred from homology"/>
<dbReference type="RefSeq" id="WP_041122141.1">
    <property type="nucleotide sequence ID" value="NZ_JXRQ01000017.1"/>
</dbReference>
<evidence type="ECO:0000256" key="4">
    <source>
        <dbReference type="ARBA" id="ARBA00022825"/>
    </source>
</evidence>
<evidence type="ECO:0000256" key="1">
    <source>
        <dbReference type="ARBA" id="ARBA00010040"/>
    </source>
</evidence>
<evidence type="ECO:0000313" key="7">
    <source>
        <dbReference type="Proteomes" id="UP000031950"/>
    </source>
</evidence>
<evidence type="ECO:0000313" key="6">
    <source>
        <dbReference type="EMBL" id="KIL50158.1"/>
    </source>
</evidence>
<dbReference type="PANTHER" id="PTHR42776">
    <property type="entry name" value="SERINE PEPTIDASE S9 FAMILY MEMBER"/>
    <property type="match status" value="1"/>
</dbReference>
<organism evidence="6 7">
    <name type="scientific">Jeotgalibacillus alimentarius</name>
    <dbReference type="NCBI Taxonomy" id="135826"/>
    <lineage>
        <taxon>Bacteria</taxon>
        <taxon>Bacillati</taxon>
        <taxon>Bacillota</taxon>
        <taxon>Bacilli</taxon>
        <taxon>Bacillales</taxon>
        <taxon>Caryophanaceae</taxon>
        <taxon>Jeotgalibacillus</taxon>
    </lineage>
</organism>
<dbReference type="GO" id="GO:0006508">
    <property type="term" value="P:proteolysis"/>
    <property type="evidence" value="ECO:0007669"/>
    <property type="project" value="UniProtKB-KW"/>
</dbReference>
<name>A0A0C2W223_9BACL</name>
<dbReference type="InterPro" id="IPR011659">
    <property type="entry name" value="WD40"/>
</dbReference>
<dbReference type="SUPFAM" id="SSF53474">
    <property type="entry name" value="alpha/beta-Hydrolases"/>
    <property type="match status" value="1"/>
</dbReference>
<dbReference type="FunFam" id="3.40.50.1820:FF:000028">
    <property type="entry name" value="S9 family peptidase"/>
    <property type="match status" value="1"/>
</dbReference>
<comment type="caution">
    <text evidence="6">The sequence shown here is derived from an EMBL/GenBank/DDBJ whole genome shotgun (WGS) entry which is preliminary data.</text>
</comment>
<evidence type="ECO:0000256" key="3">
    <source>
        <dbReference type="ARBA" id="ARBA00022801"/>
    </source>
</evidence>
<dbReference type="InterPro" id="IPR001375">
    <property type="entry name" value="Peptidase_S9_cat"/>
</dbReference>
<accession>A0A0C2W223</accession>
<dbReference type="SUPFAM" id="SSF82171">
    <property type="entry name" value="DPP6 N-terminal domain-like"/>
    <property type="match status" value="1"/>
</dbReference>
<dbReference type="PANTHER" id="PTHR42776:SF27">
    <property type="entry name" value="DIPEPTIDYL PEPTIDASE FAMILY MEMBER 6"/>
    <property type="match status" value="1"/>
</dbReference>
<dbReference type="OrthoDB" id="108903at2"/>
<dbReference type="InterPro" id="IPR029058">
    <property type="entry name" value="AB_hydrolase_fold"/>
</dbReference>
<dbReference type="AlphaFoldDB" id="A0A0C2W223"/>
<sequence>MTQKRHITAEDLYKIESLTDPRWSPDGENVIFVKTHISEEHTYASNLFLYNQESEELQQWTYGDHRVSSPRWSPDGKKVAFVSNRSGKNQVYVLPVKGGEAKQVTETENGAGNPVWSPCSGKLAFHVSLEPTDSLTEKNEDKKEEKEKLKPFVTDSMKYKADGAGLLDDKKQQIAIIDLKTEELNQLTKGEDSYSLLAWSPDGSQLAFTTDADAEDKDFSFNNELYLYNLADGSREHIQTAEGYVGFAAWSPEGDQLAFTASGRTYENATHSELWIRNQTSGVAECLTEGIDAPVGDYAIGDIQQGAGVQGAVWADNQSLYFVITDQGNVNLYYASTEGEVYPAYEGNHHVYGFDVHGDSQKIAAAISTTENPGDLHLIHVTTGKAEQVTNVNSGLLEEVEIVAPESVSYESTDGYTVHGWFMKPAGYTEGEKAPMILNIHGGPHAMYANTFFHEMQLLASQGNAVLYTNPRGSHGYGQEFVNAVRGDYGGGDYRDLMAAVDGALEQFDFIDRDRLGVTGGSYGGFMTNWITGHTDRFKAAVTQRCISNWISFYGVSDIGYYFSEWQIQADLGDIDTLWKHSPLAYADQIKTPLLILHSENDYRCPIEQAEQLYIALKRKEKKTRLVRFPESDHNLSRTGKPELRLERLNHLTGWMNEYI</sequence>
<dbReference type="Gene3D" id="2.120.10.30">
    <property type="entry name" value="TolB, C-terminal domain"/>
    <property type="match status" value="2"/>
</dbReference>
<dbReference type="EMBL" id="JXRQ01000017">
    <property type="protein sequence ID" value="KIL50158.1"/>
    <property type="molecule type" value="Genomic_DNA"/>
</dbReference>
<gene>
    <name evidence="6" type="ORF">KP77_15330</name>
</gene>
<dbReference type="Pfam" id="PF07676">
    <property type="entry name" value="PD40"/>
    <property type="match status" value="2"/>
</dbReference>
<keyword evidence="4" id="KW-0720">Serine protease</keyword>